<dbReference type="Proteomes" id="UP000001880">
    <property type="component" value="Chromosome"/>
</dbReference>
<keyword evidence="3" id="KW-1185">Reference proteome</keyword>
<name>D0LGW0_HALO1</name>
<dbReference type="InterPro" id="IPR029058">
    <property type="entry name" value="AB_hydrolase_fold"/>
</dbReference>
<dbReference type="HOGENOM" id="CLU_713351_0_0_7"/>
<proteinExistence type="predicted"/>
<organism evidence="2 3">
    <name type="scientific">Haliangium ochraceum (strain DSM 14365 / JCM 11303 / SMP-2)</name>
    <dbReference type="NCBI Taxonomy" id="502025"/>
    <lineage>
        <taxon>Bacteria</taxon>
        <taxon>Pseudomonadati</taxon>
        <taxon>Myxococcota</taxon>
        <taxon>Polyangia</taxon>
        <taxon>Haliangiales</taxon>
        <taxon>Kofleriaceae</taxon>
        <taxon>Haliangium</taxon>
    </lineage>
</organism>
<dbReference type="eggNOG" id="ENOG50341EJ">
    <property type="taxonomic scope" value="Bacteria"/>
</dbReference>
<feature type="signal peptide" evidence="1">
    <location>
        <begin position="1"/>
        <end position="29"/>
    </location>
</feature>
<protein>
    <submittedName>
        <fullName evidence="2">Uncharacterized protein</fullName>
    </submittedName>
</protein>
<keyword evidence="1" id="KW-0732">Signal</keyword>
<feature type="chain" id="PRO_5003011235" evidence="1">
    <location>
        <begin position="30"/>
        <end position="372"/>
    </location>
</feature>
<gene>
    <name evidence="2" type="ordered locus">Hoch_2137</name>
</gene>
<evidence type="ECO:0000313" key="2">
    <source>
        <dbReference type="EMBL" id="ACY14682.1"/>
    </source>
</evidence>
<evidence type="ECO:0000256" key="1">
    <source>
        <dbReference type="SAM" id="SignalP"/>
    </source>
</evidence>
<evidence type="ECO:0000313" key="3">
    <source>
        <dbReference type="Proteomes" id="UP000001880"/>
    </source>
</evidence>
<accession>D0LGW0</accession>
<reference evidence="2 3" key="1">
    <citation type="journal article" date="2010" name="Stand. Genomic Sci.">
        <title>Complete genome sequence of Haliangium ochraceum type strain (SMP-2).</title>
        <authorList>
            <consortium name="US DOE Joint Genome Institute (JGI-PGF)"/>
            <person name="Ivanova N."/>
            <person name="Daum C."/>
            <person name="Lang E."/>
            <person name="Abt B."/>
            <person name="Kopitz M."/>
            <person name="Saunders E."/>
            <person name="Lapidus A."/>
            <person name="Lucas S."/>
            <person name="Glavina Del Rio T."/>
            <person name="Nolan M."/>
            <person name="Tice H."/>
            <person name="Copeland A."/>
            <person name="Cheng J.F."/>
            <person name="Chen F."/>
            <person name="Bruce D."/>
            <person name="Goodwin L."/>
            <person name="Pitluck S."/>
            <person name="Mavromatis K."/>
            <person name="Pati A."/>
            <person name="Mikhailova N."/>
            <person name="Chen A."/>
            <person name="Palaniappan K."/>
            <person name="Land M."/>
            <person name="Hauser L."/>
            <person name="Chang Y.J."/>
            <person name="Jeffries C.D."/>
            <person name="Detter J.C."/>
            <person name="Brettin T."/>
            <person name="Rohde M."/>
            <person name="Goker M."/>
            <person name="Bristow J."/>
            <person name="Markowitz V."/>
            <person name="Eisen J.A."/>
            <person name="Hugenholtz P."/>
            <person name="Kyrpides N.C."/>
            <person name="Klenk H.P."/>
        </authorList>
    </citation>
    <scope>NUCLEOTIDE SEQUENCE [LARGE SCALE GENOMIC DNA]</scope>
    <source>
        <strain evidence="3">DSM 14365 / CIP 107738 / JCM 11303 / AJ 13395 / SMP-2</strain>
    </source>
</reference>
<dbReference type="EMBL" id="CP001804">
    <property type="protein sequence ID" value="ACY14682.1"/>
    <property type="molecule type" value="Genomic_DNA"/>
</dbReference>
<dbReference type="AlphaFoldDB" id="D0LGW0"/>
<dbReference type="PROSITE" id="PS51257">
    <property type="entry name" value="PROKAR_LIPOPROTEIN"/>
    <property type="match status" value="1"/>
</dbReference>
<dbReference type="Gene3D" id="3.40.50.1820">
    <property type="entry name" value="alpha/beta hydrolase"/>
    <property type="match status" value="1"/>
</dbReference>
<sequence length="372" mass="40311">MNAIRLRPGWFRVSLLALSCAWLSGCLDAAYDLQEDEPAALEPAAISVAGFADGSSMSVTSRRAVYWNGSSYRAAPGLEAFRAAGAPDSDLYKVRIAEVDAPSTREAIVLMSAGQKASSSGHSNGLTGQASDWDDSCNDVDCPGVSLDGRSLAMKLRALGWLPPSSTYLAVINDNNFDHLFGSDKKQEMLDGFVDWLGEQVRPETQTIYLAGSSRGGCLVMRMAKALRQDPAYNDISVLVSSFDGVCKKSQGELGTFNDKINNPDRPWGTFYGGWATNMNGQFPNHANLSIFHIVGGQEVVPASGIRAFSAYAGSSPPKTGSDLDWGWYRQSWVKWKHKEVGNPYSEPKSSDRSRAVSETIDAQLSWLGSRL</sequence>
<dbReference type="OrthoDB" id="5491217at2"/>
<dbReference type="KEGG" id="hoh:Hoch_2137"/>
<dbReference type="RefSeq" id="WP_012827290.1">
    <property type="nucleotide sequence ID" value="NC_013440.1"/>
</dbReference>
<dbReference type="SUPFAM" id="SSF53474">
    <property type="entry name" value="alpha/beta-Hydrolases"/>
    <property type="match status" value="1"/>
</dbReference>